<dbReference type="SUPFAM" id="SSF52540">
    <property type="entry name" value="P-loop containing nucleoside triphosphate hydrolases"/>
    <property type="match status" value="1"/>
</dbReference>
<dbReference type="Pfam" id="PF25053">
    <property type="entry name" value="DUF7791"/>
    <property type="match status" value="1"/>
</dbReference>
<keyword evidence="7" id="KW-1185">Reference proteome</keyword>
<keyword evidence="1" id="KW-0677">Repeat</keyword>
<feature type="compositionally biased region" description="Acidic residues" evidence="2">
    <location>
        <begin position="300"/>
        <end position="313"/>
    </location>
</feature>
<gene>
    <name evidence="6" type="ORF">B0T25DRAFT_138501</name>
</gene>
<proteinExistence type="predicted"/>
<organism evidence="6 7">
    <name type="scientific">Lasiosphaeria hispida</name>
    <dbReference type="NCBI Taxonomy" id="260671"/>
    <lineage>
        <taxon>Eukaryota</taxon>
        <taxon>Fungi</taxon>
        <taxon>Dikarya</taxon>
        <taxon>Ascomycota</taxon>
        <taxon>Pezizomycotina</taxon>
        <taxon>Sordariomycetes</taxon>
        <taxon>Sordariomycetidae</taxon>
        <taxon>Sordariales</taxon>
        <taxon>Lasiosphaeriaceae</taxon>
        <taxon>Lasiosphaeria</taxon>
    </lineage>
</organism>
<dbReference type="PANTHER" id="PTHR10039">
    <property type="entry name" value="AMELOGENIN"/>
    <property type="match status" value="1"/>
</dbReference>
<evidence type="ECO:0000313" key="6">
    <source>
        <dbReference type="EMBL" id="KAK3356731.1"/>
    </source>
</evidence>
<evidence type="ECO:0000259" key="4">
    <source>
        <dbReference type="Pfam" id="PF24883"/>
    </source>
</evidence>
<sequence>MSGLEPLAALGLVCNVFQVVSFAEEVCKASKSVFETGAATNSVSSLAATLDSLKQAFDDIQKTAELAPQPMTRQENEILKIAKDCTKAALALKTRVEKTQNASGAKGNLIRSAIAGVKAAVGVGSKEVERLAKMVEVHRNALETRILADICSRTDAITISQQDGFENLNVTLRGFIRAYSAGESRASALLRQESDSIKKHITTKASELGTTLNQLSLGNECAHHEISQAMVEVKNSITTLGLRATDNTRHERLLKSLKYATMKERHNQIVDPHPQTFEWIYRKFPPPKQKRDDSDQEYHDTDDEYGEGGDNDNESWSNSESDMPQSVGKHAHKVHDAASGFIQWAQAPTSRLFWISGKPGSGKSTLMKFLASDRRTQENLDYSLTNSKSRTTILSHFLWSAGQPMEAKIKGLLCSLLYQIISNTDVSRIILTQYPNTDAKDFDSDWSEKELRDVLFFLLPRSPRPLCLFLDGLDEIHPSDGQLRLLELMDELQSIPCLKMCVASRPEPLLQMHLIPFPMFRIQDLTFGDIKRFATGGLKKTFQNRHLNIKEKQYEELVSNLCEMAEGVFLWVVLALRNLQSGLIKGDDSEDLVRRLKALPNDLVDLYKVMWDRLGDDKEIYRKDAARYLNLVLTEQSIDYGTGPQHGVHLFTMLLAINKGLVEDVLAQGERECHLLSDYTPLLKDLGRRVDVRCAGLLEIIGLQKKPMDATVRFVHRSAVEFFQANTEGKLLLSFDNSTRENRVFDLTMAHLATSTYFLLSVEMRCDDSDLETGIVQSGTELSV</sequence>
<name>A0AAJ0HLF9_9PEZI</name>
<dbReference type="InterPro" id="IPR056884">
    <property type="entry name" value="NPHP3-like_N"/>
</dbReference>
<evidence type="ECO:0000256" key="2">
    <source>
        <dbReference type="SAM" id="MobiDB-lite"/>
    </source>
</evidence>
<dbReference type="Gene3D" id="3.40.50.300">
    <property type="entry name" value="P-loop containing nucleotide triphosphate hydrolases"/>
    <property type="match status" value="1"/>
</dbReference>
<feature type="compositionally biased region" description="Basic and acidic residues" evidence="2">
    <location>
        <begin position="289"/>
        <end position="299"/>
    </location>
</feature>
<evidence type="ECO:0000259" key="5">
    <source>
        <dbReference type="Pfam" id="PF25053"/>
    </source>
</evidence>
<dbReference type="Proteomes" id="UP001275084">
    <property type="component" value="Unassembled WGS sequence"/>
</dbReference>
<feature type="signal peptide" evidence="3">
    <location>
        <begin position="1"/>
        <end position="23"/>
    </location>
</feature>
<dbReference type="AlphaFoldDB" id="A0AAJ0HLF9"/>
<keyword evidence="3" id="KW-0732">Signal</keyword>
<accession>A0AAJ0HLF9</accession>
<evidence type="ECO:0008006" key="8">
    <source>
        <dbReference type="Google" id="ProtNLM"/>
    </source>
</evidence>
<evidence type="ECO:0000256" key="1">
    <source>
        <dbReference type="ARBA" id="ARBA00022737"/>
    </source>
</evidence>
<dbReference type="InterPro" id="IPR027417">
    <property type="entry name" value="P-loop_NTPase"/>
</dbReference>
<feature type="domain" description="Nephrocystin 3-like N-terminal" evidence="4">
    <location>
        <begin position="340"/>
        <end position="505"/>
    </location>
</feature>
<feature type="region of interest" description="Disordered" evidence="2">
    <location>
        <begin position="285"/>
        <end position="332"/>
    </location>
</feature>
<evidence type="ECO:0000256" key="3">
    <source>
        <dbReference type="SAM" id="SignalP"/>
    </source>
</evidence>
<feature type="domain" description="DUF7791" evidence="5">
    <location>
        <begin position="619"/>
        <end position="732"/>
    </location>
</feature>
<dbReference type="Pfam" id="PF24883">
    <property type="entry name" value="NPHP3_N"/>
    <property type="match status" value="1"/>
</dbReference>
<reference evidence="6" key="2">
    <citation type="submission" date="2023-06" db="EMBL/GenBank/DDBJ databases">
        <authorList>
            <consortium name="Lawrence Berkeley National Laboratory"/>
            <person name="Haridas S."/>
            <person name="Hensen N."/>
            <person name="Bonometti L."/>
            <person name="Westerberg I."/>
            <person name="Brannstrom I.O."/>
            <person name="Guillou S."/>
            <person name="Cros-Aarteil S."/>
            <person name="Calhoun S."/>
            <person name="Kuo A."/>
            <person name="Mondo S."/>
            <person name="Pangilinan J."/>
            <person name="Riley R."/>
            <person name="Labutti K."/>
            <person name="Andreopoulos B."/>
            <person name="Lipzen A."/>
            <person name="Chen C."/>
            <person name="Yanf M."/>
            <person name="Daum C."/>
            <person name="Ng V."/>
            <person name="Clum A."/>
            <person name="Steindorff A."/>
            <person name="Ohm R."/>
            <person name="Martin F."/>
            <person name="Silar P."/>
            <person name="Natvig D."/>
            <person name="Lalanne C."/>
            <person name="Gautier V."/>
            <person name="Ament-Velasquez S.L."/>
            <person name="Kruys A."/>
            <person name="Hutchinson M.I."/>
            <person name="Powell A.J."/>
            <person name="Barry K."/>
            <person name="Miller A.N."/>
            <person name="Grigoriev I.V."/>
            <person name="Debuchy R."/>
            <person name="Gladieux P."/>
            <person name="Thoren M.H."/>
            <person name="Johannesson H."/>
        </authorList>
    </citation>
    <scope>NUCLEOTIDE SEQUENCE</scope>
    <source>
        <strain evidence="6">CBS 955.72</strain>
    </source>
</reference>
<evidence type="ECO:0000313" key="7">
    <source>
        <dbReference type="Proteomes" id="UP001275084"/>
    </source>
</evidence>
<dbReference type="PANTHER" id="PTHR10039:SF5">
    <property type="entry name" value="NACHT DOMAIN-CONTAINING PROTEIN"/>
    <property type="match status" value="1"/>
</dbReference>
<protein>
    <recommendedName>
        <fullName evidence="8">NACHT domain-containing protein</fullName>
    </recommendedName>
</protein>
<dbReference type="EMBL" id="JAUIQD010000003">
    <property type="protein sequence ID" value="KAK3356731.1"/>
    <property type="molecule type" value="Genomic_DNA"/>
</dbReference>
<feature type="chain" id="PRO_5042607468" description="NACHT domain-containing protein" evidence="3">
    <location>
        <begin position="24"/>
        <end position="784"/>
    </location>
</feature>
<dbReference type="InterPro" id="IPR056693">
    <property type="entry name" value="DUF7791"/>
</dbReference>
<reference evidence="6" key="1">
    <citation type="journal article" date="2023" name="Mol. Phylogenet. Evol.">
        <title>Genome-scale phylogeny and comparative genomics of the fungal order Sordariales.</title>
        <authorList>
            <person name="Hensen N."/>
            <person name="Bonometti L."/>
            <person name="Westerberg I."/>
            <person name="Brannstrom I.O."/>
            <person name="Guillou S."/>
            <person name="Cros-Aarteil S."/>
            <person name="Calhoun S."/>
            <person name="Haridas S."/>
            <person name="Kuo A."/>
            <person name="Mondo S."/>
            <person name="Pangilinan J."/>
            <person name="Riley R."/>
            <person name="LaButti K."/>
            <person name="Andreopoulos B."/>
            <person name="Lipzen A."/>
            <person name="Chen C."/>
            <person name="Yan M."/>
            <person name="Daum C."/>
            <person name="Ng V."/>
            <person name="Clum A."/>
            <person name="Steindorff A."/>
            <person name="Ohm R.A."/>
            <person name="Martin F."/>
            <person name="Silar P."/>
            <person name="Natvig D.O."/>
            <person name="Lalanne C."/>
            <person name="Gautier V."/>
            <person name="Ament-Velasquez S.L."/>
            <person name="Kruys A."/>
            <person name="Hutchinson M.I."/>
            <person name="Powell A.J."/>
            <person name="Barry K."/>
            <person name="Miller A.N."/>
            <person name="Grigoriev I.V."/>
            <person name="Debuchy R."/>
            <person name="Gladieux P."/>
            <person name="Hiltunen Thoren M."/>
            <person name="Johannesson H."/>
        </authorList>
    </citation>
    <scope>NUCLEOTIDE SEQUENCE</scope>
    <source>
        <strain evidence="6">CBS 955.72</strain>
    </source>
</reference>
<comment type="caution">
    <text evidence="6">The sequence shown here is derived from an EMBL/GenBank/DDBJ whole genome shotgun (WGS) entry which is preliminary data.</text>
</comment>